<keyword evidence="4" id="KW-0547">Nucleotide-binding</keyword>
<keyword evidence="5" id="KW-0067">ATP-binding</keyword>
<keyword evidence="8" id="KW-1133">Transmembrane helix</keyword>
<accession>A0A2P4X729</accession>
<feature type="transmembrane region" description="Helical" evidence="8">
    <location>
        <begin position="27"/>
        <end position="46"/>
    </location>
</feature>
<organism evidence="9 10">
    <name type="scientific">Phytophthora palmivora</name>
    <dbReference type="NCBI Taxonomy" id="4796"/>
    <lineage>
        <taxon>Eukaryota</taxon>
        <taxon>Sar</taxon>
        <taxon>Stramenopiles</taxon>
        <taxon>Oomycota</taxon>
        <taxon>Peronosporomycetes</taxon>
        <taxon>Peronosporales</taxon>
        <taxon>Peronosporaceae</taxon>
        <taxon>Phytophthora</taxon>
    </lineage>
</organism>
<dbReference type="InterPro" id="IPR023298">
    <property type="entry name" value="ATPase_P-typ_TM_dom_sf"/>
</dbReference>
<keyword evidence="2" id="KW-0597">Phosphoprotein</keyword>
<evidence type="ECO:0000256" key="6">
    <source>
        <dbReference type="ARBA" id="ARBA00022842"/>
    </source>
</evidence>
<dbReference type="PANTHER" id="PTHR45630">
    <property type="entry name" value="CATION-TRANSPORTING ATPASE-RELATED"/>
    <property type="match status" value="1"/>
</dbReference>
<keyword evidence="8" id="KW-0472">Membrane</keyword>
<comment type="caution">
    <text evidence="9">The sequence shown here is derived from an EMBL/GenBank/DDBJ whole genome shotgun (WGS) entry which is preliminary data.</text>
</comment>
<dbReference type="GO" id="GO:0140358">
    <property type="term" value="F:P-type transmembrane transporter activity"/>
    <property type="evidence" value="ECO:0007669"/>
    <property type="project" value="InterPro"/>
</dbReference>
<feature type="transmembrane region" description="Helical" evidence="8">
    <location>
        <begin position="58"/>
        <end position="78"/>
    </location>
</feature>
<dbReference type="OrthoDB" id="113634at2759"/>
<feature type="transmembrane region" description="Helical" evidence="8">
    <location>
        <begin position="236"/>
        <end position="256"/>
    </location>
</feature>
<comment type="subcellular location">
    <subcellularLocation>
        <location evidence="1">Membrane</location>
        <topology evidence="1">Multi-pass membrane protein</topology>
    </subcellularLocation>
</comment>
<evidence type="ECO:0000256" key="3">
    <source>
        <dbReference type="ARBA" id="ARBA00022723"/>
    </source>
</evidence>
<evidence type="ECO:0000256" key="1">
    <source>
        <dbReference type="ARBA" id="ARBA00004141"/>
    </source>
</evidence>
<sequence length="284" mass="32073">AITDVPVLIREGRCALTTSFLGFKYMALYPIIQLGMASVLAQIGTWADVDIQLTDNQYLWDDLAIVLVLAMSMLYTGPSAKLSHEKPPKTLFSLPIVASIVGQIGIYCAFYAIAFALMAHQESWYCPIADGLAYVNENDTSVSETCAIFVDYGVDDPDDLEFGYEDTVTWLFAHLAYLSVAIAFNTKDPFRLPFWTNFIYTVSIVAEMGLNLWFLLDNSGSLENEFQVMPLPSSFRWTLFGLFMAELVIAVGWEIFATRTLPRWWKHKFELTNIDGDKKKFEPT</sequence>
<dbReference type="SUPFAM" id="SSF81665">
    <property type="entry name" value="Calcium ATPase, transmembrane domain M"/>
    <property type="match status" value="1"/>
</dbReference>
<feature type="transmembrane region" description="Helical" evidence="8">
    <location>
        <begin position="167"/>
        <end position="186"/>
    </location>
</feature>
<feature type="transmembrane region" description="Helical" evidence="8">
    <location>
        <begin position="90"/>
        <end position="114"/>
    </location>
</feature>
<keyword evidence="7" id="KW-1278">Translocase</keyword>
<reference evidence="9 10" key="1">
    <citation type="journal article" date="2017" name="Genome Biol. Evol.">
        <title>Phytophthora megakarya and P. palmivora, closely related causal agents of cacao black pod rot, underwent increases in genome sizes and gene numbers by different mechanisms.</title>
        <authorList>
            <person name="Ali S.S."/>
            <person name="Shao J."/>
            <person name="Lary D.J."/>
            <person name="Kronmiller B."/>
            <person name="Shen D."/>
            <person name="Strem M.D."/>
            <person name="Amoako-Attah I."/>
            <person name="Akrofi A.Y."/>
            <person name="Begoude B.A."/>
            <person name="Ten Hoopen G.M."/>
            <person name="Coulibaly K."/>
            <person name="Kebe B.I."/>
            <person name="Melnick R.L."/>
            <person name="Guiltinan M.J."/>
            <person name="Tyler B.M."/>
            <person name="Meinhardt L.W."/>
            <person name="Bailey B.A."/>
        </authorList>
    </citation>
    <scope>NUCLEOTIDE SEQUENCE [LARGE SCALE GENOMIC DNA]</scope>
    <source>
        <strain evidence="10">sbr112.9</strain>
    </source>
</reference>
<dbReference type="InterPro" id="IPR006544">
    <property type="entry name" value="P-type_TPase_V"/>
</dbReference>
<dbReference type="AlphaFoldDB" id="A0A2P4X729"/>
<evidence type="ECO:0000256" key="8">
    <source>
        <dbReference type="SAM" id="Phobius"/>
    </source>
</evidence>
<feature type="non-terminal residue" evidence="9">
    <location>
        <position position="1"/>
    </location>
</feature>
<dbReference type="GO" id="GO:0046872">
    <property type="term" value="F:metal ion binding"/>
    <property type="evidence" value="ECO:0007669"/>
    <property type="project" value="UniProtKB-KW"/>
</dbReference>
<dbReference type="Gene3D" id="1.20.1110.10">
    <property type="entry name" value="Calcium-transporting ATPase, transmembrane domain"/>
    <property type="match status" value="1"/>
</dbReference>
<dbReference type="GO" id="GO:0019829">
    <property type="term" value="F:ATPase-coupled monoatomic cation transmembrane transporter activity"/>
    <property type="evidence" value="ECO:0007669"/>
    <property type="project" value="TreeGrafter"/>
</dbReference>
<keyword evidence="3" id="KW-0479">Metal-binding</keyword>
<protein>
    <recommendedName>
        <fullName evidence="11">Cation-transporting P-type ATPase C-terminal domain-containing protein</fullName>
    </recommendedName>
</protein>
<dbReference type="PANTHER" id="PTHR45630:SF8">
    <property type="entry name" value="CATION-TRANSPORTING ATPASE"/>
    <property type="match status" value="1"/>
</dbReference>
<keyword evidence="8" id="KW-0812">Transmembrane</keyword>
<evidence type="ECO:0000256" key="2">
    <source>
        <dbReference type="ARBA" id="ARBA00022553"/>
    </source>
</evidence>
<evidence type="ECO:0000256" key="7">
    <source>
        <dbReference type="ARBA" id="ARBA00022967"/>
    </source>
</evidence>
<dbReference type="GO" id="GO:0016020">
    <property type="term" value="C:membrane"/>
    <property type="evidence" value="ECO:0007669"/>
    <property type="project" value="UniProtKB-SubCell"/>
</dbReference>
<evidence type="ECO:0000256" key="4">
    <source>
        <dbReference type="ARBA" id="ARBA00022741"/>
    </source>
</evidence>
<evidence type="ECO:0000313" key="9">
    <source>
        <dbReference type="EMBL" id="POM61361.1"/>
    </source>
</evidence>
<dbReference type="Proteomes" id="UP000237271">
    <property type="component" value="Unassembled WGS sequence"/>
</dbReference>
<dbReference type="EMBL" id="NCKW01016052">
    <property type="protein sequence ID" value="POM61361.1"/>
    <property type="molecule type" value="Genomic_DNA"/>
</dbReference>
<keyword evidence="6" id="KW-0460">Magnesium</keyword>
<proteinExistence type="predicted"/>
<evidence type="ECO:0008006" key="11">
    <source>
        <dbReference type="Google" id="ProtNLM"/>
    </source>
</evidence>
<keyword evidence="10" id="KW-1185">Reference proteome</keyword>
<evidence type="ECO:0000256" key="5">
    <source>
        <dbReference type="ARBA" id="ARBA00022840"/>
    </source>
</evidence>
<name>A0A2P4X729_9STRA</name>
<feature type="transmembrane region" description="Helical" evidence="8">
    <location>
        <begin position="198"/>
        <end position="216"/>
    </location>
</feature>
<evidence type="ECO:0000313" key="10">
    <source>
        <dbReference type="Proteomes" id="UP000237271"/>
    </source>
</evidence>
<dbReference type="GO" id="GO:0005524">
    <property type="term" value="F:ATP binding"/>
    <property type="evidence" value="ECO:0007669"/>
    <property type="project" value="UniProtKB-KW"/>
</dbReference>
<gene>
    <name evidence="9" type="ORF">PHPALM_29632</name>
</gene>